<dbReference type="InParanoid" id="B4JJ47"/>
<dbReference type="PhylomeDB" id="B4JJ47"/>
<evidence type="ECO:0000259" key="1">
    <source>
        <dbReference type="PROSITE" id="PS50030"/>
    </source>
</evidence>
<reference evidence="2 3" key="1">
    <citation type="journal article" date="2007" name="Nature">
        <title>Evolution of genes and genomes on the Drosophila phylogeny.</title>
        <authorList>
            <consortium name="Drosophila 12 Genomes Consortium"/>
            <person name="Clark A.G."/>
            <person name="Eisen M.B."/>
            <person name="Smith D.R."/>
            <person name="Bergman C.M."/>
            <person name="Oliver B."/>
            <person name="Markow T.A."/>
            <person name="Kaufman T.C."/>
            <person name="Kellis M."/>
            <person name="Gelbart W."/>
            <person name="Iyer V.N."/>
            <person name="Pollard D.A."/>
            <person name="Sackton T.B."/>
            <person name="Larracuente A.M."/>
            <person name="Singh N.D."/>
            <person name="Abad J.P."/>
            <person name="Abt D.N."/>
            <person name="Adryan B."/>
            <person name="Aguade M."/>
            <person name="Akashi H."/>
            <person name="Anderson W.W."/>
            <person name="Aquadro C.F."/>
            <person name="Ardell D.H."/>
            <person name="Arguello R."/>
            <person name="Artieri C.G."/>
            <person name="Barbash D.A."/>
            <person name="Barker D."/>
            <person name="Barsanti P."/>
            <person name="Batterham P."/>
            <person name="Batzoglou S."/>
            <person name="Begun D."/>
            <person name="Bhutkar A."/>
            <person name="Blanco E."/>
            <person name="Bosak S.A."/>
            <person name="Bradley R.K."/>
            <person name="Brand A.D."/>
            <person name="Brent M.R."/>
            <person name="Brooks A.N."/>
            <person name="Brown R.H."/>
            <person name="Butlin R.K."/>
            <person name="Caggese C."/>
            <person name="Calvi B.R."/>
            <person name="Bernardo de Carvalho A."/>
            <person name="Caspi A."/>
            <person name="Castrezana S."/>
            <person name="Celniker S.E."/>
            <person name="Chang J.L."/>
            <person name="Chapple C."/>
            <person name="Chatterji S."/>
            <person name="Chinwalla A."/>
            <person name="Civetta A."/>
            <person name="Clifton S.W."/>
            <person name="Comeron J.M."/>
            <person name="Costello J.C."/>
            <person name="Coyne J.A."/>
            <person name="Daub J."/>
            <person name="David R.G."/>
            <person name="Delcher A.L."/>
            <person name="Delehaunty K."/>
            <person name="Do C.B."/>
            <person name="Ebling H."/>
            <person name="Edwards K."/>
            <person name="Eickbush T."/>
            <person name="Evans J.D."/>
            <person name="Filipski A."/>
            <person name="Findeiss S."/>
            <person name="Freyhult E."/>
            <person name="Fulton L."/>
            <person name="Fulton R."/>
            <person name="Garcia A.C."/>
            <person name="Gardiner A."/>
            <person name="Garfield D.A."/>
            <person name="Garvin B.E."/>
            <person name="Gibson G."/>
            <person name="Gilbert D."/>
            <person name="Gnerre S."/>
            <person name="Godfrey J."/>
            <person name="Good R."/>
            <person name="Gotea V."/>
            <person name="Gravely B."/>
            <person name="Greenberg A.J."/>
            <person name="Griffiths-Jones S."/>
            <person name="Gross S."/>
            <person name="Guigo R."/>
            <person name="Gustafson E.A."/>
            <person name="Haerty W."/>
            <person name="Hahn M.W."/>
            <person name="Halligan D.L."/>
            <person name="Halpern A.L."/>
            <person name="Halter G.M."/>
            <person name="Han M.V."/>
            <person name="Heger A."/>
            <person name="Hillier L."/>
            <person name="Hinrichs A.S."/>
            <person name="Holmes I."/>
            <person name="Hoskins R.A."/>
            <person name="Hubisz M.J."/>
            <person name="Hultmark D."/>
            <person name="Huntley M.A."/>
            <person name="Jaffe D.B."/>
            <person name="Jagadeeshan S."/>
            <person name="Jeck W.R."/>
            <person name="Johnson J."/>
            <person name="Jones C.D."/>
            <person name="Jordan W.C."/>
            <person name="Karpen G.H."/>
            <person name="Kataoka E."/>
            <person name="Keightley P.D."/>
            <person name="Kheradpour P."/>
            <person name="Kirkness E.F."/>
            <person name="Koerich L.B."/>
            <person name="Kristiansen K."/>
            <person name="Kudrna D."/>
            <person name="Kulathinal R.J."/>
            <person name="Kumar S."/>
            <person name="Kwok R."/>
            <person name="Lander E."/>
            <person name="Langley C.H."/>
            <person name="Lapoint R."/>
            <person name="Lazzaro B.P."/>
            <person name="Lee S.J."/>
            <person name="Levesque L."/>
            <person name="Li R."/>
            <person name="Lin C.F."/>
            <person name="Lin M.F."/>
            <person name="Lindblad-Toh K."/>
            <person name="Llopart A."/>
            <person name="Long M."/>
            <person name="Low L."/>
            <person name="Lozovsky E."/>
            <person name="Lu J."/>
            <person name="Luo M."/>
            <person name="Machado C.A."/>
            <person name="Makalowski W."/>
            <person name="Marzo M."/>
            <person name="Matsuda M."/>
            <person name="Matzkin L."/>
            <person name="McAllister B."/>
            <person name="McBride C.S."/>
            <person name="McKernan B."/>
            <person name="McKernan K."/>
            <person name="Mendez-Lago M."/>
            <person name="Minx P."/>
            <person name="Mollenhauer M.U."/>
            <person name="Montooth K."/>
            <person name="Mount S.M."/>
            <person name="Mu X."/>
            <person name="Myers E."/>
            <person name="Negre B."/>
            <person name="Newfeld S."/>
            <person name="Nielsen R."/>
            <person name="Noor M.A."/>
            <person name="O'Grady P."/>
            <person name="Pachter L."/>
            <person name="Papaceit M."/>
            <person name="Parisi M.J."/>
            <person name="Parisi M."/>
            <person name="Parts L."/>
            <person name="Pedersen J.S."/>
            <person name="Pesole G."/>
            <person name="Phillippy A.M."/>
            <person name="Ponting C.P."/>
            <person name="Pop M."/>
            <person name="Porcelli D."/>
            <person name="Powell J.R."/>
            <person name="Prohaska S."/>
            <person name="Pruitt K."/>
            <person name="Puig M."/>
            <person name="Quesneville H."/>
            <person name="Ram K.R."/>
            <person name="Rand D."/>
            <person name="Rasmussen M.D."/>
            <person name="Reed L.K."/>
            <person name="Reenan R."/>
            <person name="Reily A."/>
            <person name="Remington K.A."/>
            <person name="Rieger T.T."/>
            <person name="Ritchie M.G."/>
            <person name="Robin C."/>
            <person name="Rogers Y.H."/>
            <person name="Rohde C."/>
            <person name="Rozas J."/>
            <person name="Rubenfield M.J."/>
            <person name="Ruiz A."/>
            <person name="Russo S."/>
            <person name="Salzberg S.L."/>
            <person name="Sanchez-Gracia A."/>
            <person name="Saranga D.J."/>
            <person name="Sato H."/>
            <person name="Schaeffer S.W."/>
            <person name="Schatz M.C."/>
            <person name="Schlenke T."/>
            <person name="Schwartz R."/>
            <person name="Segarra C."/>
            <person name="Singh R.S."/>
            <person name="Sirot L."/>
            <person name="Sirota M."/>
            <person name="Sisneros N.B."/>
            <person name="Smith C.D."/>
            <person name="Smith T.F."/>
            <person name="Spieth J."/>
            <person name="Stage D.E."/>
            <person name="Stark A."/>
            <person name="Stephan W."/>
            <person name="Strausberg R.L."/>
            <person name="Strempel S."/>
            <person name="Sturgill D."/>
            <person name="Sutton G."/>
            <person name="Sutton G.G."/>
            <person name="Tao W."/>
            <person name="Teichmann S."/>
            <person name="Tobari Y.N."/>
            <person name="Tomimura Y."/>
            <person name="Tsolas J.M."/>
            <person name="Valente V.L."/>
            <person name="Venter E."/>
            <person name="Venter J.C."/>
            <person name="Vicario S."/>
            <person name="Vieira F.G."/>
            <person name="Vilella A.J."/>
            <person name="Villasante A."/>
            <person name="Walenz B."/>
            <person name="Wang J."/>
            <person name="Wasserman M."/>
            <person name="Watts T."/>
            <person name="Wilson D."/>
            <person name="Wilson R.K."/>
            <person name="Wing R.A."/>
            <person name="Wolfner M.F."/>
            <person name="Wong A."/>
            <person name="Wong G.K."/>
            <person name="Wu C.I."/>
            <person name="Wu G."/>
            <person name="Yamamoto D."/>
            <person name="Yang H.P."/>
            <person name="Yang S.P."/>
            <person name="Yorke J.A."/>
            <person name="Yoshida K."/>
            <person name="Zdobnov E."/>
            <person name="Zhang P."/>
            <person name="Zhang Y."/>
            <person name="Zimin A.V."/>
            <person name="Baldwin J."/>
            <person name="Abdouelleil A."/>
            <person name="Abdulkadir J."/>
            <person name="Abebe A."/>
            <person name="Abera B."/>
            <person name="Abreu J."/>
            <person name="Acer S.C."/>
            <person name="Aftuck L."/>
            <person name="Alexander A."/>
            <person name="An P."/>
            <person name="Anderson E."/>
            <person name="Anderson S."/>
            <person name="Arachi H."/>
            <person name="Azer M."/>
            <person name="Bachantsang P."/>
            <person name="Barry A."/>
            <person name="Bayul T."/>
            <person name="Berlin A."/>
            <person name="Bessette D."/>
            <person name="Bloom T."/>
            <person name="Blye J."/>
            <person name="Boguslavskiy L."/>
            <person name="Bonnet C."/>
            <person name="Boukhgalter B."/>
            <person name="Bourzgui I."/>
            <person name="Brown A."/>
            <person name="Cahill P."/>
            <person name="Channer S."/>
            <person name="Cheshatsang Y."/>
            <person name="Chuda L."/>
            <person name="Citroen M."/>
            <person name="Collymore A."/>
            <person name="Cooke P."/>
            <person name="Costello M."/>
            <person name="D'Aco K."/>
            <person name="Daza R."/>
            <person name="De Haan G."/>
            <person name="DeGray S."/>
            <person name="DeMaso C."/>
            <person name="Dhargay N."/>
            <person name="Dooley K."/>
            <person name="Dooley E."/>
            <person name="Doricent M."/>
            <person name="Dorje P."/>
            <person name="Dorjee K."/>
            <person name="Dupes A."/>
            <person name="Elong R."/>
            <person name="Falk J."/>
            <person name="Farina A."/>
            <person name="Faro S."/>
            <person name="Ferguson D."/>
            <person name="Fisher S."/>
            <person name="Foley C.D."/>
            <person name="Franke A."/>
            <person name="Friedrich D."/>
            <person name="Gadbois L."/>
            <person name="Gearin G."/>
            <person name="Gearin C.R."/>
            <person name="Giannoukos G."/>
            <person name="Goode T."/>
            <person name="Graham J."/>
            <person name="Grandbois E."/>
            <person name="Grewal S."/>
            <person name="Gyaltsen K."/>
            <person name="Hafez N."/>
            <person name="Hagos B."/>
            <person name="Hall J."/>
            <person name="Henson C."/>
            <person name="Hollinger A."/>
            <person name="Honan T."/>
            <person name="Huard M.D."/>
            <person name="Hughes L."/>
            <person name="Hurhula B."/>
            <person name="Husby M.E."/>
            <person name="Kamat A."/>
            <person name="Kanga B."/>
            <person name="Kashin S."/>
            <person name="Khazanovich D."/>
            <person name="Kisner P."/>
            <person name="Lance K."/>
            <person name="Lara M."/>
            <person name="Lee W."/>
            <person name="Lennon N."/>
            <person name="Letendre F."/>
            <person name="LeVine R."/>
            <person name="Lipovsky A."/>
            <person name="Liu X."/>
            <person name="Liu J."/>
            <person name="Liu S."/>
            <person name="Lokyitsang T."/>
            <person name="Lokyitsang Y."/>
            <person name="Lubonja R."/>
            <person name="Lui A."/>
            <person name="MacDonald P."/>
            <person name="Magnisalis V."/>
            <person name="Maru K."/>
            <person name="Matthews C."/>
            <person name="McCusker W."/>
            <person name="McDonough S."/>
            <person name="Mehta T."/>
            <person name="Meldrim J."/>
            <person name="Meneus L."/>
            <person name="Mihai O."/>
            <person name="Mihalev A."/>
            <person name="Mihova T."/>
            <person name="Mittelman R."/>
            <person name="Mlenga V."/>
            <person name="Montmayeur A."/>
            <person name="Mulrain L."/>
            <person name="Navidi A."/>
            <person name="Naylor J."/>
            <person name="Negash T."/>
            <person name="Nguyen T."/>
            <person name="Nguyen N."/>
            <person name="Nicol R."/>
            <person name="Norbu C."/>
            <person name="Norbu N."/>
            <person name="Novod N."/>
            <person name="O'Neill B."/>
            <person name="Osman S."/>
            <person name="Markiewicz E."/>
            <person name="Oyono O.L."/>
            <person name="Patti C."/>
            <person name="Phunkhang P."/>
            <person name="Pierre F."/>
            <person name="Priest M."/>
            <person name="Raghuraman S."/>
            <person name="Rege F."/>
            <person name="Reyes R."/>
            <person name="Rise C."/>
            <person name="Rogov P."/>
            <person name="Ross K."/>
            <person name="Ryan E."/>
            <person name="Settipalli S."/>
            <person name="Shea T."/>
            <person name="Sherpa N."/>
            <person name="Shi L."/>
            <person name="Shih D."/>
            <person name="Sparrow T."/>
            <person name="Spaulding J."/>
            <person name="Stalker J."/>
            <person name="Stange-Thomann N."/>
            <person name="Stavropoulos S."/>
            <person name="Stone C."/>
            <person name="Strader C."/>
            <person name="Tesfaye S."/>
            <person name="Thomson T."/>
            <person name="Thoulutsang Y."/>
            <person name="Thoulutsang D."/>
            <person name="Topham K."/>
            <person name="Topping I."/>
            <person name="Tsamla T."/>
            <person name="Vassiliev H."/>
            <person name="Vo A."/>
            <person name="Wangchuk T."/>
            <person name="Wangdi T."/>
            <person name="Weiand M."/>
            <person name="Wilkinson J."/>
            <person name="Wilson A."/>
            <person name="Yadav S."/>
            <person name="Young G."/>
            <person name="Yu Q."/>
            <person name="Zembek L."/>
            <person name="Zhong D."/>
            <person name="Zimmer A."/>
            <person name="Zwirko Z."/>
            <person name="Jaffe D.B."/>
            <person name="Alvarez P."/>
            <person name="Brockman W."/>
            <person name="Butler J."/>
            <person name="Chin C."/>
            <person name="Gnerre S."/>
            <person name="Grabherr M."/>
            <person name="Kleber M."/>
            <person name="Mauceli E."/>
            <person name="MacCallum I."/>
        </authorList>
    </citation>
    <scope>NUCLEOTIDE SEQUENCE [LARGE SCALE GENOMIC DNA]</scope>
    <source>
        <strain evidence="3">Tucson 15287-2541.00</strain>
    </source>
</reference>
<dbReference type="eggNOG" id="ENOG502T99R">
    <property type="taxonomic scope" value="Eukaryota"/>
</dbReference>
<dbReference type="AlphaFoldDB" id="B4JJ47"/>
<feature type="domain" description="UBA" evidence="1">
    <location>
        <begin position="88"/>
        <end position="134"/>
    </location>
</feature>
<dbReference type="InterPro" id="IPR015940">
    <property type="entry name" value="UBA"/>
</dbReference>
<dbReference type="Gene3D" id="1.10.8.10">
    <property type="entry name" value="DNA helicase RuvA subunit, C-terminal domain"/>
    <property type="match status" value="1"/>
</dbReference>
<dbReference type="OrthoDB" id="7846912at2759"/>
<gene>
    <name evidence="2" type="primary">Dgri\GH12431</name>
    <name evidence="2" type="ORF">Dgri_GH12431</name>
</gene>
<evidence type="ECO:0000313" key="3">
    <source>
        <dbReference type="Proteomes" id="UP000001070"/>
    </source>
</evidence>
<proteinExistence type="predicted"/>
<dbReference type="FunCoup" id="B4JJ47">
    <property type="interactions" value="3"/>
</dbReference>
<dbReference type="HOGENOM" id="CLU_1300836_0_0_1"/>
<organism evidence="3">
    <name type="scientific">Drosophila grimshawi</name>
    <name type="common">Hawaiian fruit fly</name>
    <name type="synonym">Idiomyia grimshawi</name>
    <dbReference type="NCBI Taxonomy" id="7222"/>
    <lineage>
        <taxon>Eukaryota</taxon>
        <taxon>Metazoa</taxon>
        <taxon>Ecdysozoa</taxon>
        <taxon>Arthropoda</taxon>
        <taxon>Hexapoda</taxon>
        <taxon>Insecta</taxon>
        <taxon>Pterygota</taxon>
        <taxon>Neoptera</taxon>
        <taxon>Endopterygota</taxon>
        <taxon>Diptera</taxon>
        <taxon>Brachycera</taxon>
        <taxon>Muscomorpha</taxon>
        <taxon>Ephydroidea</taxon>
        <taxon>Drosophilidae</taxon>
        <taxon>Drosophila</taxon>
        <taxon>Hawaiian Drosophila</taxon>
    </lineage>
</organism>
<dbReference type="EMBL" id="CH916370">
    <property type="protein sequence ID" value="EDV99599.1"/>
    <property type="molecule type" value="Genomic_DNA"/>
</dbReference>
<evidence type="ECO:0000313" key="2">
    <source>
        <dbReference type="EMBL" id="EDV99599.1"/>
    </source>
</evidence>
<dbReference type="Pfam" id="PF00627">
    <property type="entry name" value="UBA"/>
    <property type="match status" value="1"/>
</dbReference>
<sequence>MPETLPATATVSASSIDCTVAVLKVPTPTMQMPEACNLQSLGLIMEPNNINIELNPAATTSGFKFKSCAIIRMSSVAKQEKEIANSSEADESVENVTPQLEHLISMGYPVSEARAALKYADNNLNLAVQYLAEGGEGADDDEQVSNARLRRRALRCCKLLNESLMDNPAINDYTIAALMKDPQSAETLREMVKNHSGQLLASMLKSSYDEEH</sequence>
<dbReference type="SUPFAM" id="SSF46934">
    <property type="entry name" value="UBA-like"/>
    <property type="match status" value="1"/>
</dbReference>
<dbReference type="Proteomes" id="UP000001070">
    <property type="component" value="Unassembled WGS sequence"/>
</dbReference>
<dbReference type="InterPro" id="IPR009060">
    <property type="entry name" value="UBA-like_sf"/>
</dbReference>
<protein>
    <submittedName>
        <fullName evidence="2">GH12431</fullName>
    </submittedName>
</protein>
<dbReference type="PROSITE" id="PS50030">
    <property type="entry name" value="UBA"/>
    <property type="match status" value="1"/>
</dbReference>
<name>B4JJ47_DROGR</name>
<dbReference type="SMART" id="SM00165">
    <property type="entry name" value="UBA"/>
    <property type="match status" value="1"/>
</dbReference>
<accession>B4JJ47</accession>
<keyword evidence="3" id="KW-1185">Reference proteome</keyword>